<accession>A0A0M0K9N4</accession>
<proteinExistence type="predicted"/>
<gene>
    <name evidence="1" type="ORF">Ctob_011368</name>
</gene>
<dbReference type="Pfam" id="PF25192">
    <property type="entry name" value="DiatomPyrShell"/>
    <property type="match status" value="1"/>
</dbReference>
<dbReference type="InterPro" id="IPR057491">
    <property type="entry name" value="DiatomPyrShell"/>
</dbReference>
<reference evidence="2" key="1">
    <citation type="journal article" date="2015" name="PLoS Genet.">
        <title>Genome Sequence and Transcriptome Analyses of Chrysochromulina tobin: Metabolic Tools for Enhanced Algal Fitness in the Prominent Order Prymnesiales (Haptophyceae).</title>
        <authorList>
            <person name="Hovde B.T."/>
            <person name="Deodato C.R."/>
            <person name="Hunsperger H.M."/>
            <person name="Ryken S.A."/>
            <person name="Yost W."/>
            <person name="Jha R.K."/>
            <person name="Patterson J."/>
            <person name="Monnat R.J. Jr."/>
            <person name="Barlow S.B."/>
            <person name="Starkenburg S.R."/>
            <person name="Cattolico R.A."/>
        </authorList>
    </citation>
    <scope>NUCLEOTIDE SEQUENCE</scope>
    <source>
        <strain evidence="2">CCMP291</strain>
    </source>
</reference>
<dbReference type="AlphaFoldDB" id="A0A0M0K9N4"/>
<evidence type="ECO:0000313" key="2">
    <source>
        <dbReference type="Proteomes" id="UP000037460"/>
    </source>
</evidence>
<evidence type="ECO:0000313" key="1">
    <source>
        <dbReference type="EMBL" id="KOO35123.1"/>
    </source>
</evidence>
<dbReference type="OrthoDB" id="35968at2759"/>
<dbReference type="EMBL" id="JWZX01000977">
    <property type="protein sequence ID" value="KOO35123.1"/>
    <property type="molecule type" value="Genomic_DNA"/>
</dbReference>
<protein>
    <submittedName>
        <fullName evidence="1">Uncharacterized protein</fullName>
    </submittedName>
</protein>
<name>A0A0M0K9N4_9EUKA</name>
<organism evidence="1 2">
    <name type="scientific">Chrysochromulina tobinii</name>
    <dbReference type="NCBI Taxonomy" id="1460289"/>
    <lineage>
        <taxon>Eukaryota</taxon>
        <taxon>Haptista</taxon>
        <taxon>Haptophyta</taxon>
        <taxon>Prymnesiophyceae</taxon>
        <taxon>Prymnesiales</taxon>
        <taxon>Chrysochromulinaceae</taxon>
        <taxon>Chrysochromulina</taxon>
    </lineage>
</organism>
<dbReference type="Proteomes" id="UP000037460">
    <property type="component" value="Unassembled WGS sequence"/>
</dbReference>
<sequence length="272" mass="29185">MALTLPYLLVPSLNVARVARVAPPVMQMAPIAAVGRAAHVTGGIVPARAPPITDSSILVQGGSLRTWSYRSPAVEQVQVVLSTDGRPLDADIELWHGPDNTPCKMRVYVENGQLRPFSAVIETPRGPNTVAVRNIGQIEFPISANVVADMVDQPSNDCLSSLTTIQGGALRTYPFDPNVESVQVLLKTDGRPLNARIELLQGPNNNKQVIELYTEDGLDRPFFCFLVTPGSGNVVRVVNTAPVEFPMSASVVPHTMRTDAEGDVVVGGETGW</sequence>
<keyword evidence="2" id="KW-1185">Reference proteome</keyword>
<comment type="caution">
    <text evidence="1">The sequence shown here is derived from an EMBL/GenBank/DDBJ whole genome shotgun (WGS) entry which is preliminary data.</text>
</comment>